<name>A0A1M6NQX1_9GAMM</name>
<evidence type="ECO:0000313" key="4">
    <source>
        <dbReference type="Proteomes" id="UP000184248"/>
    </source>
</evidence>
<keyword evidence="4" id="KW-1185">Reference proteome</keyword>
<feature type="region of interest" description="Disordered" evidence="1">
    <location>
        <begin position="30"/>
        <end position="52"/>
    </location>
</feature>
<sequence>MHRPGRQDVMLAFLLLPLCGSLAACAPEATMPEPQPAPAAATTPRGGVSAGDPASISERYFHRLETGAFDQAYDIWATDTPTHEGGRDLFATSMLAYQSFDGEVTGAARTEGAAGTLYAKVPIRVSGTRRGEPFSHAGTMTLKRCNDVPGCSEQARHWRIHAIDLDRE</sequence>
<dbReference type="Proteomes" id="UP000184248">
    <property type="component" value="Unassembled WGS sequence"/>
</dbReference>
<dbReference type="EMBL" id="FRAL01000001">
    <property type="protein sequence ID" value="SHJ98127.1"/>
    <property type="molecule type" value="Genomic_DNA"/>
</dbReference>
<evidence type="ECO:0008006" key="5">
    <source>
        <dbReference type="Google" id="ProtNLM"/>
    </source>
</evidence>
<gene>
    <name evidence="3" type="ORF">SAMN05192556_101484</name>
</gene>
<feature type="signal peptide" evidence="2">
    <location>
        <begin position="1"/>
        <end position="26"/>
    </location>
</feature>
<keyword evidence="2" id="KW-0732">Signal</keyword>
<feature type="compositionally biased region" description="Low complexity" evidence="1">
    <location>
        <begin position="30"/>
        <end position="44"/>
    </location>
</feature>
<protein>
    <recommendedName>
        <fullName evidence="5">Lipoprotein</fullName>
    </recommendedName>
</protein>
<dbReference type="OrthoDB" id="485556at2"/>
<evidence type="ECO:0000256" key="2">
    <source>
        <dbReference type="SAM" id="SignalP"/>
    </source>
</evidence>
<evidence type="ECO:0000313" key="3">
    <source>
        <dbReference type="EMBL" id="SHJ98127.1"/>
    </source>
</evidence>
<organism evidence="3 4">
    <name type="scientific">Halomonas caseinilytica</name>
    <dbReference type="NCBI Taxonomy" id="438744"/>
    <lineage>
        <taxon>Bacteria</taxon>
        <taxon>Pseudomonadati</taxon>
        <taxon>Pseudomonadota</taxon>
        <taxon>Gammaproteobacteria</taxon>
        <taxon>Oceanospirillales</taxon>
        <taxon>Halomonadaceae</taxon>
        <taxon>Halomonas</taxon>
    </lineage>
</organism>
<evidence type="ECO:0000256" key="1">
    <source>
        <dbReference type="SAM" id="MobiDB-lite"/>
    </source>
</evidence>
<proteinExistence type="predicted"/>
<accession>A0A1M6NQX1</accession>
<dbReference type="PROSITE" id="PS51257">
    <property type="entry name" value="PROKAR_LIPOPROTEIN"/>
    <property type="match status" value="1"/>
</dbReference>
<dbReference type="AlphaFoldDB" id="A0A1M6NQX1"/>
<feature type="chain" id="PRO_5009919822" description="Lipoprotein" evidence="2">
    <location>
        <begin position="27"/>
        <end position="168"/>
    </location>
</feature>
<dbReference type="RefSeq" id="WP_064698306.1">
    <property type="nucleotide sequence ID" value="NZ_BDEO01000001.1"/>
</dbReference>
<reference evidence="4" key="1">
    <citation type="submission" date="2016-11" db="EMBL/GenBank/DDBJ databases">
        <authorList>
            <person name="Varghese N."/>
            <person name="Submissions S."/>
        </authorList>
    </citation>
    <scope>NUCLEOTIDE SEQUENCE [LARGE SCALE GENOMIC DNA]</scope>
    <source>
        <strain evidence="4">ALO Sharm</strain>
    </source>
</reference>